<evidence type="ECO:0000313" key="11">
    <source>
        <dbReference type="EMBL" id="SDE44622.1"/>
    </source>
</evidence>
<dbReference type="InterPro" id="IPR050763">
    <property type="entry name" value="ABC_transporter_ATP-binding"/>
</dbReference>
<dbReference type="InterPro" id="IPR017871">
    <property type="entry name" value="ABC_transporter-like_CS"/>
</dbReference>
<dbReference type="FunFam" id="3.40.50.300:FF:000589">
    <property type="entry name" value="ABC transporter, ATP-binding subunit"/>
    <property type="match status" value="1"/>
</dbReference>
<dbReference type="Pfam" id="PF00005">
    <property type="entry name" value="ABC_tran"/>
    <property type="match status" value="1"/>
</dbReference>
<dbReference type="Proteomes" id="UP000198949">
    <property type="component" value="Unassembled WGS sequence"/>
</dbReference>
<keyword evidence="7" id="KW-1278">Translocase</keyword>
<dbReference type="PROSITE" id="PS00211">
    <property type="entry name" value="ABC_TRANSPORTER_1"/>
    <property type="match status" value="1"/>
</dbReference>
<evidence type="ECO:0000256" key="3">
    <source>
        <dbReference type="ARBA" id="ARBA00022448"/>
    </source>
</evidence>
<evidence type="ECO:0000256" key="2">
    <source>
        <dbReference type="ARBA" id="ARBA00005417"/>
    </source>
</evidence>
<dbReference type="GO" id="GO:0005524">
    <property type="term" value="F:ATP binding"/>
    <property type="evidence" value="ECO:0007669"/>
    <property type="project" value="UniProtKB-KW"/>
</dbReference>
<evidence type="ECO:0000256" key="6">
    <source>
        <dbReference type="ARBA" id="ARBA00022840"/>
    </source>
</evidence>
<dbReference type="CDD" id="cd03230">
    <property type="entry name" value="ABC_DR_subfamily_A"/>
    <property type="match status" value="1"/>
</dbReference>
<reference evidence="12" key="1">
    <citation type="submission" date="2016-10" db="EMBL/GenBank/DDBJ databases">
        <authorList>
            <person name="Varghese N."/>
            <person name="Submissions S."/>
        </authorList>
    </citation>
    <scope>NUCLEOTIDE SEQUENCE [LARGE SCALE GENOMIC DNA]</scope>
    <source>
        <strain evidence="12">CGMCC 4.3516</strain>
    </source>
</reference>
<evidence type="ECO:0000313" key="12">
    <source>
        <dbReference type="Proteomes" id="UP000198949"/>
    </source>
</evidence>
<keyword evidence="3" id="KW-0813">Transport</keyword>
<evidence type="ECO:0000256" key="1">
    <source>
        <dbReference type="ARBA" id="ARBA00004202"/>
    </source>
</evidence>
<organism evidence="11 12">
    <name type="scientific">Glycomyces harbinensis</name>
    <dbReference type="NCBI Taxonomy" id="58114"/>
    <lineage>
        <taxon>Bacteria</taxon>
        <taxon>Bacillati</taxon>
        <taxon>Actinomycetota</taxon>
        <taxon>Actinomycetes</taxon>
        <taxon>Glycomycetales</taxon>
        <taxon>Glycomycetaceae</taxon>
        <taxon>Glycomyces</taxon>
    </lineage>
</organism>
<dbReference type="PANTHER" id="PTHR42711:SF5">
    <property type="entry name" value="ABC TRANSPORTER ATP-BINDING PROTEIN NATA"/>
    <property type="match status" value="1"/>
</dbReference>
<evidence type="ECO:0000259" key="10">
    <source>
        <dbReference type="PROSITE" id="PS50893"/>
    </source>
</evidence>
<gene>
    <name evidence="11" type="ORF">SAMN05216270_1229</name>
</gene>
<keyword evidence="5" id="KW-0547">Nucleotide-binding</keyword>
<name>A0A1G7CZ58_9ACTN</name>
<dbReference type="SMART" id="SM00382">
    <property type="entry name" value="AAA"/>
    <property type="match status" value="1"/>
</dbReference>
<dbReference type="Gene3D" id="3.40.50.300">
    <property type="entry name" value="P-loop containing nucleotide triphosphate hydrolases"/>
    <property type="match status" value="1"/>
</dbReference>
<accession>A0A1G7CZ58</accession>
<sequence length="305" mass="32989">MDAAIEVADLRKTYRGRRTGEVRAVDGVSFRVERGEFFGILGPNGAGKTTTLEIVEGLRRPDSGTVRLLGRSPWPHSPELTGRVGVQLQASAFFEFLSAEEQIETFAELYGASKTRGAEMLELVGLAEHANVRCEKLSGGQQQRLSIACALVGDPELVFLDEPTAALDPQARRNLWDLMRAINAEGRTVVLTTHYMEEAEALCDRVAIMDAGKIRAVDSPAGFVKGLDAPTRVTVAAGQLTGERIDELAAGEAVSADETTVVFETRDPRKLLTALASDGALEGLAVRTANLEDVFLHVTGREWRA</sequence>
<keyword evidence="6 11" id="KW-0067">ATP-binding</keyword>
<dbReference type="PROSITE" id="PS50893">
    <property type="entry name" value="ABC_TRANSPORTER_2"/>
    <property type="match status" value="1"/>
</dbReference>
<dbReference type="GO" id="GO:0046677">
    <property type="term" value="P:response to antibiotic"/>
    <property type="evidence" value="ECO:0007669"/>
    <property type="project" value="UniProtKB-KW"/>
</dbReference>
<keyword evidence="12" id="KW-1185">Reference proteome</keyword>
<evidence type="ECO:0000256" key="5">
    <source>
        <dbReference type="ARBA" id="ARBA00022741"/>
    </source>
</evidence>
<dbReference type="InterPro" id="IPR003439">
    <property type="entry name" value="ABC_transporter-like_ATP-bd"/>
</dbReference>
<evidence type="ECO:0000256" key="9">
    <source>
        <dbReference type="ARBA" id="ARBA00023251"/>
    </source>
</evidence>
<dbReference type="SUPFAM" id="SSF52540">
    <property type="entry name" value="P-loop containing nucleoside triphosphate hydrolases"/>
    <property type="match status" value="1"/>
</dbReference>
<dbReference type="AlphaFoldDB" id="A0A1G7CZ58"/>
<feature type="domain" description="ABC transporter" evidence="10">
    <location>
        <begin position="5"/>
        <end position="236"/>
    </location>
</feature>
<evidence type="ECO:0000256" key="4">
    <source>
        <dbReference type="ARBA" id="ARBA00022475"/>
    </source>
</evidence>
<dbReference type="InterPro" id="IPR027417">
    <property type="entry name" value="P-loop_NTPase"/>
</dbReference>
<dbReference type="PANTHER" id="PTHR42711">
    <property type="entry name" value="ABC TRANSPORTER ATP-BINDING PROTEIN"/>
    <property type="match status" value="1"/>
</dbReference>
<keyword evidence="4" id="KW-1003">Cell membrane</keyword>
<comment type="subcellular location">
    <subcellularLocation>
        <location evidence="1">Cell membrane</location>
        <topology evidence="1">Peripheral membrane protein</topology>
    </subcellularLocation>
</comment>
<dbReference type="RefSeq" id="WP_091040303.1">
    <property type="nucleotide sequence ID" value="NZ_FNAD01000022.1"/>
</dbReference>
<comment type="similarity">
    <text evidence="2">Belongs to the ABC transporter superfamily.</text>
</comment>
<dbReference type="OrthoDB" id="9804819at2"/>
<evidence type="ECO:0000256" key="7">
    <source>
        <dbReference type="ARBA" id="ARBA00022967"/>
    </source>
</evidence>
<protein>
    <submittedName>
        <fullName evidence="11">ABC-2 type transport system ATP-binding protein</fullName>
    </submittedName>
</protein>
<proteinExistence type="inferred from homology"/>
<dbReference type="STRING" id="58114.SAMN05216270_1229"/>
<dbReference type="GO" id="GO:0005886">
    <property type="term" value="C:plasma membrane"/>
    <property type="evidence" value="ECO:0007669"/>
    <property type="project" value="UniProtKB-SubCell"/>
</dbReference>
<keyword evidence="8" id="KW-0472">Membrane</keyword>
<dbReference type="InterPro" id="IPR003593">
    <property type="entry name" value="AAA+_ATPase"/>
</dbReference>
<dbReference type="GO" id="GO:0016887">
    <property type="term" value="F:ATP hydrolysis activity"/>
    <property type="evidence" value="ECO:0007669"/>
    <property type="project" value="InterPro"/>
</dbReference>
<keyword evidence="9" id="KW-0046">Antibiotic resistance</keyword>
<dbReference type="EMBL" id="FNAD01000022">
    <property type="protein sequence ID" value="SDE44622.1"/>
    <property type="molecule type" value="Genomic_DNA"/>
</dbReference>
<evidence type="ECO:0000256" key="8">
    <source>
        <dbReference type="ARBA" id="ARBA00023136"/>
    </source>
</evidence>